<comment type="cofactor">
    <cofactor evidence="7">
        <name>Mg(2+)</name>
        <dbReference type="ChEBI" id="CHEBI:18420"/>
    </cofactor>
</comment>
<keyword evidence="4 7" id="KW-0418">Kinase</keyword>
<keyword evidence="6 7" id="KW-0460">Magnesium</keyword>
<dbReference type="GO" id="GO:0006799">
    <property type="term" value="P:polyphosphate biosynthetic process"/>
    <property type="evidence" value="ECO:0007669"/>
    <property type="project" value="UniProtKB-UniRule"/>
</dbReference>
<feature type="domain" description="PLD phosphodiesterase" evidence="9">
    <location>
        <begin position="589"/>
        <end position="619"/>
    </location>
</feature>
<dbReference type="AlphaFoldDB" id="A0A3E1NTV3"/>
<gene>
    <name evidence="10" type="primary">ppk1</name>
    <name evidence="7" type="synonym">ppk</name>
    <name evidence="10" type="ORF">DXN04_29925</name>
</gene>
<accession>A0A3E1NTV3</accession>
<evidence type="ECO:0000256" key="8">
    <source>
        <dbReference type="RuleBase" id="RU003800"/>
    </source>
</evidence>
<dbReference type="Gene3D" id="3.30.1840.10">
    <property type="entry name" value="Polyphosphate kinase middle domain"/>
    <property type="match status" value="1"/>
</dbReference>
<dbReference type="NCBIfam" id="TIGR03705">
    <property type="entry name" value="poly_P_kin"/>
    <property type="match status" value="1"/>
</dbReference>
<evidence type="ECO:0000256" key="2">
    <source>
        <dbReference type="ARBA" id="ARBA00022679"/>
    </source>
</evidence>
<dbReference type="PIRSF" id="PIRSF015589">
    <property type="entry name" value="PP_kinase"/>
    <property type="match status" value="1"/>
</dbReference>
<name>A0A3E1NTV3_9BACT</name>
<feature type="binding site" evidence="7">
    <location>
        <position position="567"/>
    </location>
    <ligand>
        <name>ATP</name>
        <dbReference type="ChEBI" id="CHEBI:30616"/>
    </ligand>
</feature>
<evidence type="ECO:0000256" key="3">
    <source>
        <dbReference type="ARBA" id="ARBA00022741"/>
    </source>
</evidence>
<dbReference type="GO" id="GO:0046872">
    <property type="term" value="F:metal ion binding"/>
    <property type="evidence" value="ECO:0007669"/>
    <property type="project" value="UniProtKB-KW"/>
</dbReference>
<dbReference type="CDD" id="cd09167">
    <property type="entry name" value="PLDc_EcPPK1_C2_like"/>
    <property type="match status" value="1"/>
</dbReference>
<dbReference type="InterPro" id="IPR036830">
    <property type="entry name" value="PP_kinase_middle_dom_sf"/>
</dbReference>
<comment type="similarity">
    <text evidence="7 8">Belongs to the polyphosphate kinase 1 (PPK1) family.</text>
</comment>
<evidence type="ECO:0000256" key="7">
    <source>
        <dbReference type="HAMAP-Rule" id="MF_00347"/>
    </source>
</evidence>
<comment type="PTM">
    <text evidence="7 8">An intermediate of this reaction is the autophosphorylated ppk in which a phosphate is covalently linked to a histidine residue through a N-P bond.</text>
</comment>
<dbReference type="InterPro" id="IPR025198">
    <property type="entry name" value="PPK_N_dom"/>
</dbReference>
<dbReference type="RefSeq" id="WP_116857090.1">
    <property type="nucleotide sequence ID" value="NZ_QTJV01000015.1"/>
</dbReference>
<evidence type="ECO:0000256" key="4">
    <source>
        <dbReference type="ARBA" id="ARBA00022777"/>
    </source>
</evidence>
<evidence type="ECO:0000313" key="10">
    <source>
        <dbReference type="EMBL" id="RFM31343.1"/>
    </source>
</evidence>
<feature type="binding site" evidence="7">
    <location>
        <position position="43"/>
    </location>
    <ligand>
        <name>ATP</name>
        <dbReference type="ChEBI" id="CHEBI:30616"/>
    </ligand>
</feature>
<comment type="catalytic activity">
    <reaction evidence="7 8">
        <text>[phosphate](n) + ATP = [phosphate](n+1) + ADP</text>
        <dbReference type="Rhea" id="RHEA:19573"/>
        <dbReference type="Rhea" id="RHEA-COMP:9859"/>
        <dbReference type="Rhea" id="RHEA-COMP:14280"/>
        <dbReference type="ChEBI" id="CHEBI:16838"/>
        <dbReference type="ChEBI" id="CHEBI:30616"/>
        <dbReference type="ChEBI" id="CHEBI:456216"/>
        <dbReference type="EC" id="2.7.4.1"/>
    </reaction>
</comment>
<organism evidence="10 11">
    <name type="scientific">Chitinophaga silvisoli</name>
    <dbReference type="NCBI Taxonomy" id="2291814"/>
    <lineage>
        <taxon>Bacteria</taxon>
        <taxon>Pseudomonadati</taxon>
        <taxon>Bacteroidota</taxon>
        <taxon>Chitinophagia</taxon>
        <taxon>Chitinophagales</taxon>
        <taxon>Chitinophagaceae</taxon>
        <taxon>Chitinophaga</taxon>
    </lineage>
</organism>
<dbReference type="InterPro" id="IPR041108">
    <property type="entry name" value="PP_kinase_C_1"/>
</dbReference>
<sequence length="692" mass="79589">MNTPLYDRDLSWLSFNYRVLSMAKDPAVPLYERIRFLSIFSSNLDEFFRVRMPAVMAVNKLVRDNPGVAGEETLSTDTLPIIQQEINRQLGEFGATLTQQLLPALRDNRIDLYYNQEILPAHLGPMREYFQTKIQGFLQPFWLDQKKPKDAFLENNQLYLVVSLSPDNEPDRLQYAVVNIPSSELPRFFELPQIQDVSYIVMLDDIIRENVGWLFPGYTVNGCYSIKITRDAETDMNELASDILDQVETMIAKRELGIPTRFLYDSSMPLALRQLLGTYFNILAQEMVPGGRYHNLKDLADLPMPVKSPLFTYPKQPSAHLPQLDKVPHLLEEILQRDIILHPPYQRYEYILRFFNEAATDPTVKEIYITLYRIAASSQIANALISAARNGKQVTVFVELKARFDEANNIRWAKKMKAAGVKIIYSIPGLKVHAKIALVKRKRGYQWDYAGLMATGNFNESTARFYTDHVLLTAHPGITQELELLFLYLQARQQPDKYRYLKFNHLLVAQFNLKTRFSELIDREIANKKAGKPAHIIIKLNNLQEKDMIAKLYEASEAGVQVDLIARSICCLQPNQPESSNINVRRIVDRYLEHARVFIFHNNGAEEVYMGSADWMNRNIHRRIEVCFPVYAKELAAQLKEIIHLQLADNTNAAMLDAQLHNIPLHPEKGAPAVNAQMGIYQYIQSLEHESI</sequence>
<dbReference type="PANTHER" id="PTHR30218:SF0">
    <property type="entry name" value="POLYPHOSPHATE KINASE"/>
    <property type="match status" value="1"/>
</dbReference>
<dbReference type="Pfam" id="PF13089">
    <property type="entry name" value="PP_kinase_N"/>
    <property type="match status" value="1"/>
</dbReference>
<dbReference type="CDD" id="cd09164">
    <property type="entry name" value="PLDc_EcPPK1_C1_like"/>
    <property type="match status" value="1"/>
</dbReference>
<dbReference type="EC" id="2.7.4.1" evidence="7 8"/>
<dbReference type="SUPFAM" id="SSF140356">
    <property type="entry name" value="PPK N-terminal domain-like"/>
    <property type="match status" value="1"/>
</dbReference>
<feature type="active site" description="Phosphohistidine intermediate" evidence="7">
    <location>
        <position position="433"/>
    </location>
</feature>
<dbReference type="Gene3D" id="3.30.870.10">
    <property type="entry name" value="Endonuclease Chain A"/>
    <property type="match status" value="2"/>
</dbReference>
<dbReference type="Proteomes" id="UP000261174">
    <property type="component" value="Unassembled WGS sequence"/>
</dbReference>
<evidence type="ECO:0000313" key="11">
    <source>
        <dbReference type="Proteomes" id="UP000261174"/>
    </source>
</evidence>
<feature type="binding site" evidence="7">
    <location>
        <position position="373"/>
    </location>
    <ligand>
        <name>Mg(2+)</name>
        <dbReference type="ChEBI" id="CHEBI:18420"/>
    </ligand>
</feature>
<dbReference type="Pfam" id="PF17941">
    <property type="entry name" value="PP_kinase_C_1"/>
    <property type="match status" value="1"/>
</dbReference>
<keyword evidence="7" id="KW-0479">Metal-binding</keyword>
<comment type="caution">
    <text evidence="10">The sequence shown here is derived from an EMBL/GenBank/DDBJ whole genome shotgun (WGS) entry which is preliminary data.</text>
</comment>
<protein>
    <recommendedName>
        <fullName evidence="7 8">Polyphosphate kinase</fullName>
        <ecNumber evidence="7 8">2.7.4.1</ecNumber>
    </recommendedName>
    <alternativeName>
        <fullName evidence="7">ATP-polyphosphate phosphotransferase</fullName>
    </alternativeName>
    <alternativeName>
        <fullName evidence="7">Polyphosphoric acid kinase</fullName>
    </alternativeName>
</protein>
<keyword evidence="1 7" id="KW-0597">Phosphoprotein</keyword>
<dbReference type="GO" id="GO:0009358">
    <property type="term" value="C:polyphosphate kinase complex"/>
    <property type="evidence" value="ECO:0007669"/>
    <property type="project" value="InterPro"/>
</dbReference>
<dbReference type="Gene3D" id="1.20.58.310">
    <property type="entry name" value="Polyphosphate kinase N-terminal domain"/>
    <property type="match status" value="1"/>
</dbReference>
<dbReference type="InterPro" id="IPR025200">
    <property type="entry name" value="PPK_C_dom2"/>
</dbReference>
<dbReference type="GO" id="GO:0005524">
    <property type="term" value="F:ATP binding"/>
    <property type="evidence" value="ECO:0007669"/>
    <property type="project" value="UniProtKB-KW"/>
</dbReference>
<dbReference type="InterPro" id="IPR003414">
    <property type="entry name" value="PP_kinase"/>
</dbReference>
<dbReference type="PROSITE" id="PS50035">
    <property type="entry name" value="PLD"/>
    <property type="match status" value="1"/>
</dbReference>
<keyword evidence="5 7" id="KW-0067">ATP-binding</keyword>
<proteinExistence type="inferred from homology"/>
<keyword evidence="2 7" id="KW-0808">Transferase</keyword>
<evidence type="ECO:0000256" key="5">
    <source>
        <dbReference type="ARBA" id="ARBA00022840"/>
    </source>
</evidence>
<dbReference type="SUPFAM" id="SSF143724">
    <property type="entry name" value="PHP14-like"/>
    <property type="match status" value="1"/>
</dbReference>
<feature type="binding site" evidence="7">
    <location>
        <position position="403"/>
    </location>
    <ligand>
        <name>Mg(2+)</name>
        <dbReference type="ChEBI" id="CHEBI:18420"/>
    </ligand>
</feature>
<dbReference type="NCBIfam" id="NF003917">
    <property type="entry name" value="PRK05443.1-1"/>
    <property type="match status" value="1"/>
</dbReference>
<evidence type="ECO:0000256" key="6">
    <source>
        <dbReference type="ARBA" id="ARBA00022842"/>
    </source>
</evidence>
<comment type="function">
    <text evidence="7 8">Catalyzes the reversible transfer of the terminal phosphate of ATP to form a long-chain polyphosphate (polyP).</text>
</comment>
<dbReference type="PANTHER" id="PTHR30218">
    <property type="entry name" value="POLYPHOSPHATE KINASE"/>
    <property type="match status" value="1"/>
</dbReference>
<reference evidence="10 11" key="1">
    <citation type="submission" date="2018-08" db="EMBL/GenBank/DDBJ databases">
        <title>Chitinophaga sp. K20C18050901, a novel bacterium isolated from forest soil.</title>
        <authorList>
            <person name="Wang C."/>
        </authorList>
    </citation>
    <scope>NUCLEOTIDE SEQUENCE [LARGE SCALE GENOMIC DNA]</scope>
    <source>
        <strain evidence="10 11">K20C18050901</strain>
    </source>
</reference>
<keyword evidence="11" id="KW-1185">Reference proteome</keyword>
<dbReference type="HAMAP" id="MF_00347">
    <property type="entry name" value="Polyphosphate_kinase"/>
    <property type="match status" value="1"/>
</dbReference>
<feature type="binding site" evidence="7">
    <location>
        <position position="466"/>
    </location>
    <ligand>
        <name>ATP</name>
        <dbReference type="ChEBI" id="CHEBI:30616"/>
    </ligand>
</feature>
<dbReference type="OrthoDB" id="9761456at2"/>
<evidence type="ECO:0000259" key="9">
    <source>
        <dbReference type="PROSITE" id="PS50035"/>
    </source>
</evidence>
<dbReference type="SUPFAM" id="SSF56024">
    <property type="entry name" value="Phospholipase D/nuclease"/>
    <property type="match status" value="2"/>
</dbReference>
<keyword evidence="3 7" id="KW-0547">Nucleotide-binding</keyword>
<dbReference type="Pfam" id="PF13090">
    <property type="entry name" value="PP_kinase_C"/>
    <property type="match status" value="1"/>
</dbReference>
<dbReference type="InterPro" id="IPR036832">
    <property type="entry name" value="PPK_N_dom_sf"/>
</dbReference>
<dbReference type="InterPro" id="IPR001736">
    <property type="entry name" value="PLipase_D/transphosphatidylase"/>
</dbReference>
<evidence type="ECO:0000256" key="1">
    <source>
        <dbReference type="ARBA" id="ARBA00022553"/>
    </source>
</evidence>
<dbReference type="Pfam" id="PF02503">
    <property type="entry name" value="PP_kinase"/>
    <property type="match status" value="1"/>
</dbReference>
<dbReference type="EMBL" id="QTJV01000015">
    <property type="protein sequence ID" value="RFM31343.1"/>
    <property type="molecule type" value="Genomic_DNA"/>
</dbReference>
<dbReference type="GO" id="GO:0008976">
    <property type="term" value="F:polyphosphate kinase activity"/>
    <property type="evidence" value="ECO:0007669"/>
    <property type="project" value="UniProtKB-UniRule"/>
</dbReference>
<dbReference type="InterPro" id="IPR024953">
    <property type="entry name" value="PP_kinase_middle"/>
</dbReference>
<feature type="binding site" evidence="7">
    <location>
        <position position="594"/>
    </location>
    <ligand>
        <name>ATP</name>
        <dbReference type="ChEBI" id="CHEBI:30616"/>
    </ligand>
</feature>